<comment type="caution">
    <text evidence="2">The sequence shown here is derived from an EMBL/GenBank/DDBJ whole genome shotgun (WGS) entry which is preliminary data.</text>
</comment>
<evidence type="ECO:0000313" key="3">
    <source>
        <dbReference type="Proteomes" id="UP000679992"/>
    </source>
</evidence>
<accession>A0ABQ4MJA1</accession>
<name>A0ABQ4MJA1_9BACL</name>
<dbReference type="InterPro" id="IPR024760">
    <property type="entry name" value="HTH_dom_conjug_TS-like"/>
</dbReference>
<protein>
    <recommendedName>
        <fullName evidence="1">Helix-turn-helix conjugative transposon-like domain-containing protein</fullName>
    </recommendedName>
</protein>
<dbReference type="Pfam" id="PF12645">
    <property type="entry name" value="HTH_16"/>
    <property type="match status" value="1"/>
</dbReference>
<evidence type="ECO:0000259" key="1">
    <source>
        <dbReference type="Pfam" id="PF12645"/>
    </source>
</evidence>
<dbReference type="EMBL" id="BOSL01000029">
    <property type="protein sequence ID" value="GIP56062.1"/>
    <property type="molecule type" value="Genomic_DNA"/>
</dbReference>
<proteinExistence type="predicted"/>
<organism evidence="2 3">
    <name type="scientific">Paenibacillus vini</name>
    <dbReference type="NCBI Taxonomy" id="1476024"/>
    <lineage>
        <taxon>Bacteria</taxon>
        <taxon>Bacillati</taxon>
        <taxon>Bacillota</taxon>
        <taxon>Bacilli</taxon>
        <taxon>Bacillales</taxon>
        <taxon>Paenibacillaceae</taxon>
        <taxon>Paenibacillus</taxon>
    </lineage>
</organism>
<reference evidence="2 3" key="1">
    <citation type="submission" date="2021-03" db="EMBL/GenBank/DDBJ databases">
        <title>Antimicrobial resistance genes in bacteria isolated from Japanese honey, and their potential for conferring macrolide and lincosamide resistance in the American foulbrood pathogen Paenibacillus larvae.</title>
        <authorList>
            <person name="Okamoto M."/>
            <person name="Kumagai M."/>
            <person name="Kanamori H."/>
            <person name="Takamatsu D."/>
        </authorList>
    </citation>
    <scope>NUCLEOTIDE SEQUENCE [LARGE SCALE GENOMIC DNA]</scope>
    <source>
        <strain evidence="2 3">J42TS3</strain>
    </source>
</reference>
<feature type="domain" description="Helix-turn-helix conjugative transposon-like" evidence="1">
    <location>
        <begin position="18"/>
        <end position="68"/>
    </location>
</feature>
<keyword evidence="3" id="KW-1185">Reference proteome</keyword>
<sequence length="79" mass="9204">METQNDPRVVPDDEFLNLLEKAKQNDPDAVLKLIDLYKGDIMRVSRYIHSPTEDAVSDIILEFLEMIKERETKEQRAGE</sequence>
<evidence type="ECO:0000313" key="2">
    <source>
        <dbReference type="EMBL" id="GIP56062.1"/>
    </source>
</evidence>
<gene>
    <name evidence="2" type="ORF">J42TS3_50970</name>
</gene>
<dbReference type="Proteomes" id="UP000679992">
    <property type="component" value="Unassembled WGS sequence"/>
</dbReference>
<dbReference type="RefSeq" id="WP_211022808.1">
    <property type="nucleotide sequence ID" value="NZ_BOSL01000029.1"/>
</dbReference>